<sequence length="165" mass="19183">MTSKPVLQEKDVKKRPAAEVELDEALEYATHDRPETRYKKGNKKGQIKRKAYVGQKLERDLLRIIANTALERWAEEPTTKLVLIAANAARKAIPMYQGRNTRETEQRYEGYKCATMKVMSIRRIWQMKMDAARKARGGTVPERPKQADYPLEEGKKHKGQYRMFS</sequence>
<dbReference type="Proteomes" id="UP000177958">
    <property type="component" value="Unassembled WGS sequence"/>
</dbReference>
<dbReference type="EMBL" id="MFKX01000029">
    <property type="protein sequence ID" value="OGG57387.1"/>
    <property type="molecule type" value="Genomic_DNA"/>
</dbReference>
<feature type="compositionally biased region" description="Basic residues" evidence="1">
    <location>
        <begin position="156"/>
        <end position="165"/>
    </location>
</feature>
<comment type="caution">
    <text evidence="2">The sequence shown here is derived from an EMBL/GenBank/DDBJ whole genome shotgun (WGS) entry which is preliminary data.</text>
</comment>
<evidence type="ECO:0000313" key="2">
    <source>
        <dbReference type="EMBL" id="OGG57387.1"/>
    </source>
</evidence>
<reference evidence="2 3" key="1">
    <citation type="journal article" date="2016" name="Nat. Commun.">
        <title>Thousands of microbial genomes shed light on interconnected biogeochemical processes in an aquifer system.</title>
        <authorList>
            <person name="Anantharaman K."/>
            <person name="Brown C.T."/>
            <person name="Hug L.A."/>
            <person name="Sharon I."/>
            <person name="Castelle C.J."/>
            <person name="Probst A.J."/>
            <person name="Thomas B.C."/>
            <person name="Singh A."/>
            <person name="Wilkins M.J."/>
            <person name="Karaoz U."/>
            <person name="Brodie E.L."/>
            <person name="Williams K.H."/>
            <person name="Hubbard S.S."/>
            <person name="Banfield J.F."/>
        </authorList>
    </citation>
    <scope>NUCLEOTIDE SEQUENCE [LARGE SCALE GENOMIC DNA]</scope>
</reference>
<organism evidence="2 3">
    <name type="scientific">Candidatus Kaiserbacteria bacterium RIFCSPHIGHO2_01_FULL_55_17</name>
    <dbReference type="NCBI Taxonomy" id="1798484"/>
    <lineage>
        <taxon>Bacteria</taxon>
        <taxon>Candidatus Kaiseribacteriota</taxon>
    </lineage>
</organism>
<protein>
    <submittedName>
        <fullName evidence="2">Uncharacterized protein</fullName>
    </submittedName>
</protein>
<evidence type="ECO:0000256" key="1">
    <source>
        <dbReference type="SAM" id="MobiDB-lite"/>
    </source>
</evidence>
<proteinExistence type="predicted"/>
<dbReference type="AlphaFoldDB" id="A0A1F6D7T3"/>
<name>A0A1F6D7T3_9BACT</name>
<gene>
    <name evidence="2" type="ORF">A2853_02620</name>
</gene>
<evidence type="ECO:0000313" key="3">
    <source>
        <dbReference type="Proteomes" id="UP000177958"/>
    </source>
</evidence>
<feature type="region of interest" description="Disordered" evidence="1">
    <location>
        <begin position="135"/>
        <end position="165"/>
    </location>
</feature>
<accession>A0A1F6D7T3</accession>